<dbReference type="RefSeq" id="WP_329407952.1">
    <property type="nucleotide sequence ID" value="NZ_CP109441.1"/>
</dbReference>
<dbReference type="InterPro" id="IPR036388">
    <property type="entry name" value="WH-like_DNA-bd_sf"/>
</dbReference>
<evidence type="ECO:0000313" key="7">
    <source>
        <dbReference type="Proteomes" id="UP001432062"/>
    </source>
</evidence>
<dbReference type="Gene3D" id="1.10.10.10">
    <property type="entry name" value="Winged helix-like DNA-binding domain superfamily/Winged helix DNA-binding domain"/>
    <property type="match status" value="1"/>
</dbReference>
<evidence type="ECO:0000256" key="4">
    <source>
        <dbReference type="ARBA" id="ARBA00023163"/>
    </source>
</evidence>
<dbReference type="InterPro" id="IPR050389">
    <property type="entry name" value="LysR-type_TF"/>
</dbReference>
<proteinExistence type="inferred from homology"/>
<evidence type="ECO:0000256" key="3">
    <source>
        <dbReference type="ARBA" id="ARBA00023125"/>
    </source>
</evidence>
<dbReference type="Gene3D" id="3.40.190.10">
    <property type="entry name" value="Periplasmic binding protein-like II"/>
    <property type="match status" value="2"/>
</dbReference>
<dbReference type="InterPro" id="IPR036390">
    <property type="entry name" value="WH_DNA-bd_sf"/>
</dbReference>
<name>A0ABZ1YNI8_9NOCA</name>
<dbReference type="SUPFAM" id="SSF53850">
    <property type="entry name" value="Periplasmic binding protein-like II"/>
    <property type="match status" value="1"/>
</dbReference>
<evidence type="ECO:0000256" key="2">
    <source>
        <dbReference type="ARBA" id="ARBA00023015"/>
    </source>
</evidence>
<sequence length="310" mass="34160">MDLRQVDLNLLVAFDVLMSEQNVTAAARRLSVGQSAMSSTLSRLRALLDDPVLERRGRTMFPTPLAEALVVPVREALSRFNSILTEPPVFDPERDRRSFTVVASEYAALAVLQPLLVELRNAAPHVELRIQPVSATFLHDMTADTVDLTIVPLAADSITDSFGYQTLYSDPYVIAVDAANPLVSREITLEQFSSLPYLASSNGHSPTLVETQLDRLGIPRRLEVTTGFGLAPFVLRDTPLVTVLPASLASAVAEGARLKLLTPPMPLEPITEAMMWADRNDDDPSHRWLRERLVDIASRKTWSPMPGVAR</sequence>
<dbReference type="Pfam" id="PF03466">
    <property type="entry name" value="LysR_substrate"/>
    <property type="match status" value="1"/>
</dbReference>
<evidence type="ECO:0000256" key="1">
    <source>
        <dbReference type="ARBA" id="ARBA00009437"/>
    </source>
</evidence>
<dbReference type="Pfam" id="PF00126">
    <property type="entry name" value="HTH_1"/>
    <property type="match status" value="1"/>
</dbReference>
<dbReference type="InterPro" id="IPR005119">
    <property type="entry name" value="LysR_subst-bd"/>
</dbReference>
<dbReference type="PANTHER" id="PTHR30118:SF15">
    <property type="entry name" value="TRANSCRIPTIONAL REGULATORY PROTEIN"/>
    <property type="match status" value="1"/>
</dbReference>
<comment type="similarity">
    <text evidence="1">Belongs to the LysR transcriptional regulatory family.</text>
</comment>
<gene>
    <name evidence="6" type="ORF">OG563_37680</name>
</gene>
<dbReference type="CDD" id="cd08417">
    <property type="entry name" value="PBP2_Nitroaromatics_like"/>
    <property type="match status" value="1"/>
</dbReference>
<keyword evidence="4" id="KW-0804">Transcription</keyword>
<dbReference type="PROSITE" id="PS50931">
    <property type="entry name" value="HTH_LYSR"/>
    <property type="match status" value="1"/>
</dbReference>
<evidence type="ECO:0000259" key="5">
    <source>
        <dbReference type="PROSITE" id="PS50931"/>
    </source>
</evidence>
<accession>A0ABZ1YNI8</accession>
<evidence type="ECO:0000313" key="6">
    <source>
        <dbReference type="EMBL" id="WUV44822.1"/>
    </source>
</evidence>
<keyword evidence="7" id="KW-1185">Reference proteome</keyword>
<dbReference type="PANTHER" id="PTHR30118">
    <property type="entry name" value="HTH-TYPE TRANSCRIPTIONAL REGULATOR LEUO-RELATED"/>
    <property type="match status" value="1"/>
</dbReference>
<organism evidence="6 7">
    <name type="scientific">Nocardia vinacea</name>
    <dbReference type="NCBI Taxonomy" id="96468"/>
    <lineage>
        <taxon>Bacteria</taxon>
        <taxon>Bacillati</taxon>
        <taxon>Actinomycetota</taxon>
        <taxon>Actinomycetes</taxon>
        <taxon>Mycobacteriales</taxon>
        <taxon>Nocardiaceae</taxon>
        <taxon>Nocardia</taxon>
    </lineage>
</organism>
<feature type="domain" description="HTH lysR-type" evidence="5">
    <location>
        <begin position="6"/>
        <end position="63"/>
    </location>
</feature>
<dbReference type="EMBL" id="CP109441">
    <property type="protein sequence ID" value="WUV44822.1"/>
    <property type="molecule type" value="Genomic_DNA"/>
</dbReference>
<keyword evidence="3" id="KW-0238">DNA-binding</keyword>
<reference evidence="6" key="1">
    <citation type="submission" date="2022-10" db="EMBL/GenBank/DDBJ databases">
        <title>The complete genomes of actinobacterial strains from the NBC collection.</title>
        <authorList>
            <person name="Joergensen T.S."/>
            <person name="Alvarez Arevalo M."/>
            <person name="Sterndorff E.B."/>
            <person name="Faurdal D."/>
            <person name="Vuksanovic O."/>
            <person name="Mourched A.-S."/>
            <person name="Charusanti P."/>
            <person name="Shaw S."/>
            <person name="Blin K."/>
            <person name="Weber T."/>
        </authorList>
    </citation>
    <scope>NUCLEOTIDE SEQUENCE</scope>
    <source>
        <strain evidence="6">NBC_01482</strain>
    </source>
</reference>
<dbReference type="Proteomes" id="UP001432062">
    <property type="component" value="Chromosome"/>
</dbReference>
<dbReference type="SUPFAM" id="SSF46785">
    <property type="entry name" value="Winged helix' DNA-binding domain"/>
    <property type="match status" value="1"/>
</dbReference>
<dbReference type="InterPro" id="IPR000847">
    <property type="entry name" value="LysR_HTH_N"/>
</dbReference>
<keyword evidence="2" id="KW-0805">Transcription regulation</keyword>
<protein>
    <submittedName>
        <fullName evidence="6">LysR family transcriptional regulator</fullName>
    </submittedName>
</protein>
<dbReference type="InterPro" id="IPR037402">
    <property type="entry name" value="YidZ_PBP2"/>
</dbReference>